<evidence type="ECO:0000259" key="11">
    <source>
        <dbReference type="Pfam" id="PF07730"/>
    </source>
</evidence>
<keyword evidence="14" id="KW-1185">Reference proteome</keyword>
<keyword evidence="10" id="KW-0472">Membrane</keyword>
<dbReference type="EMBL" id="OCNE01000019">
    <property type="protein sequence ID" value="SOD64693.1"/>
    <property type="molecule type" value="Genomic_DNA"/>
</dbReference>
<evidence type="ECO:0000256" key="10">
    <source>
        <dbReference type="SAM" id="Phobius"/>
    </source>
</evidence>
<dbReference type="Pfam" id="PF07730">
    <property type="entry name" value="HisKA_3"/>
    <property type="match status" value="1"/>
</dbReference>
<evidence type="ECO:0000256" key="7">
    <source>
        <dbReference type="ARBA" id="ARBA00022840"/>
    </source>
</evidence>
<dbReference type="GO" id="GO:0005524">
    <property type="term" value="F:ATP binding"/>
    <property type="evidence" value="ECO:0007669"/>
    <property type="project" value="UniProtKB-KW"/>
</dbReference>
<feature type="transmembrane region" description="Helical" evidence="10">
    <location>
        <begin position="33"/>
        <end position="52"/>
    </location>
</feature>
<name>A0A286E1C7_9ACTN</name>
<keyword evidence="8" id="KW-0902">Two-component regulatory system</keyword>
<evidence type="ECO:0000256" key="1">
    <source>
        <dbReference type="ARBA" id="ARBA00000085"/>
    </source>
</evidence>
<dbReference type="EC" id="2.7.13.3" evidence="2"/>
<dbReference type="InterPro" id="IPR036890">
    <property type="entry name" value="HATPase_C_sf"/>
</dbReference>
<evidence type="ECO:0000313" key="13">
    <source>
        <dbReference type="EMBL" id="SOD64693.1"/>
    </source>
</evidence>
<accession>A0A286E1C7</accession>
<keyword evidence="10" id="KW-1133">Transmembrane helix</keyword>
<dbReference type="RefSeq" id="WP_097233126.1">
    <property type="nucleotide sequence ID" value="NZ_OCNE01000019.1"/>
</dbReference>
<keyword evidence="7" id="KW-0067">ATP-binding</keyword>
<dbReference type="Gene3D" id="3.30.565.10">
    <property type="entry name" value="Histidine kinase-like ATPase, C-terminal domain"/>
    <property type="match status" value="1"/>
</dbReference>
<feature type="compositionally biased region" description="Basic and acidic residues" evidence="9">
    <location>
        <begin position="1"/>
        <end position="14"/>
    </location>
</feature>
<reference evidence="13 14" key="1">
    <citation type="submission" date="2017-09" db="EMBL/GenBank/DDBJ databases">
        <authorList>
            <person name="Ehlers B."/>
            <person name="Leendertz F.H."/>
        </authorList>
    </citation>
    <scope>NUCLEOTIDE SEQUENCE [LARGE SCALE GENOMIC DNA]</scope>
    <source>
        <strain evidence="13 14">CGMCC 4.7095</strain>
    </source>
</reference>
<feature type="transmembrane region" description="Helical" evidence="10">
    <location>
        <begin position="58"/>
        <end position="81"/>
    </location>
</feature>
<keyword evidence="5" id="KW-0547">Nucleotide-binding</keyword>
<feature type="region of interest" description="Disordered" evidence="9">
    <location>
        <begin position="1"/>
        <end position="20"/>
    </location>
</feature>
<keyword evidence="10" id="KW-0812">Transmembrane</keyword>
<dbReference type="Proteomes" id="UP000219072">
    <property type="component" value="Unassembled WGS sequence"/>
</dbReference>
<evidence type="ECO:0000256" key="8">
    <source>
        <dbReference type="ARBA" id="ARBA00023012"/>
    </source>
</evidence>
<evidence type="ECO:0000256" key="4">
    <source>
        <dbReference type="ARBA" id="ARBA00022679"/>
    </source>
</evidence>
<dbReference type="Gene3D" id="1.20.5.1930">
    <property type="match status" value="1"/>
</dbReference>
<comment type="catalytic activity">
    <reaction evidence="1">
        <text>ATP + protein L-histidine = ADP + protein N-phospho-L-histidine.</text>
        <dbReference type="EC" id="2.7.13.3"/>
    </reaction>
</comment>
<dbReference type="PANTHER" id="PTHR24421">
    <property type="entry name" value="NITRATE/NITRITE SENSOR PROTEIN NARX-RELATED"/>
    <property type="match status" value="1"/>
</dbReference>
<keyword evidence="4" id="KW-0808">Transferase</keyword>
<dbReference type="AlphaFoldDB" id="A0A286E1C7"/>
<evidence type="ECO:0000256" key="6">
    <source>
        <dbReference type="ARBA" id="ARBA00022777"/>
    </source>
</evidence>
<keyword evidence="6 13" id="KW-0418">Kinase</keyword>
<protein>
    <recommendedName>
        <fullName evidence="2">histidine kinase</fullName>
        <ecNumber evidence="2">2.7.13.3</ecNumber>
    </recommendedName>
</protein>
<evidence type="ECO:0000256" key="3">
    <source>
        <dbReference type="ARBA" id="ARBA00022553"/>
    </source>
</evidence>
<dbReference type="InterPro" id="IPR050482">
    <property type="entry name" value="Sensor_HK_TwoCompSys"/>
</dbReference>
<proteinExistence type="predicted"/>
<dbReference type="GO" id="GO:0000155">
    <property type="term" value="F:phosphorelay sensor kinase activity"/>
    <property type="evidence" value="ECO:0007669"/>
    <property type="project" value="InterPro"/>
</dbReference>
<keyword evidence="3" id="KW-0597">Phosphoprotein</keyword>
<gene>
    <name evidence="13" type="ORF">SAMN06297387_11919</name>
</gene>
<sequence>MISRDTREGSRGRVGEPLPPPRSPLPAATWRECAYLLSSWLLGLVAFAYVLVWFGAGVLLSVTLVGVPVLAFGLLGCRLIGRLERARARALLAVEVDEPSPARALRRPGLLSWLWALLRDPVGWRSALFVVVRLPWALVTLAITLPAFFVAWPVLPWLARGLSQVDRALVRVLLSPSDELERRIADLESDRMVVTDTASADLRRIERDLHDGAQARLVALAMDLGLAKEKLTQDPETAARMVDEAHGEVKLALQELRDLARGIHPAVLTDRGLGPALSSVATRCTVPVTIDIDLTTRPAPAIEGIAYFTTSELLQNISKHSHAHHATIDIWRTHHRLMLQVTDDGQGGATPTPGSGLAGLAERLTAVDGLLAIDSPHGGPTTITAELPWRDRDGNRHEGRPGPAAPPSEGSEEVNPR</sequence>
<dbReference type="SUPFAM" id="SSF55874">
    <property type="entry name" value="ATPase domain of HSP90 chaperone/DNA topoisomerase II/histidine kinase"/>
    <property type="match status" value="1"/>
</dbReference>
<dbReference type="GO" id="GO:0046983">
    <property type="term" value="F:protein dimerization activity"/>
    <property type="evidence" value="ECO:0007669"/>
    <property type="project" value="InterPro"/>
</dbReference>
<feature type="region of interest" description="Disordered" evidence="9">
    <location>
        <begin position="372"/>
        <end position="417"/>
    </location>
</feature>
<organism evidence="13 14">
    <name type="scientific">Streptomyces zhaozhouensis</name>
    <dbReference type="NCBI Taxonomy" id="1300267"/>
    <lineage>
        <taxon>Bacteria</taxon>
        <taxon>Bacillati</taxon>
        <taxon>Actinomycetota</taxon>
        <taxon>Actinomycetes</taxon>
        <taxon>Kitasatosporales</taxon>
        <taxon>Streptomycetaceae</taxon>
        <taxon>Streptomyces</taxon>
    </lineage>
</organism>
<evidence type="ECO:0000259" key="12">
    <source>
        <dbReference type="Pfam" id="PF13796"/>
    </source>
</evidence>
<evidence type="ECO:0000313" key="14">
    <source>
        <dbReference type="Proteomes" id="UP000219072"/>
    </source>
</evidence>
<feature type="transmembrane region" description="Helical" evidence="10">
    <location>
        <begin position="134"/>
        <end position="155"/>
    </location>
</feature>
<dbReference type="CDD" id="cd16917">
    <property type="entry name" value="HATPase_UhpB-NarQ-NarX-like"/>
    <property type="match status" value="1"/>
</dbReference>
<evidence type="ECO:0000256" key="9">
    <source>
        <dbReference type="SAM" id="MobiDB-lite"/>
    </source>
</evidence>
<dbReference type="InterPro" id="IPR011712">
    <property type="entry name" value="Sig_transdc_His_kin_sub3_dim/P"/>
</dbReference>
<dbReference type="PANTHER" id="PTHR24421:SF10">
    <property type="entry name" value="NITRATE_NITRITE SENSOR PROTEIN NARQ"/>
    <property type="match status" value="1"/>
</dbReference>
<evidence type="ECO:0000256" key="2">
    <source>
        <dbReference type="ARBA" id="ARBA00012438"/>
    </source>
</evidence>
<dbReference type="GO" id="GO:0016020">
    <property type="term" value="C:membrane"/>
    <property type="evidence" value="ECO:0007669"/>
    <property type="project" value="InterPro"/>
</dbReference>
<dbReference type="Pfam" id="PF13796">
    <property type="entry name" value="Sensor"/>
    <property type="match status" value="1"/>
</dbReference>
<evidence type="ECO:0000256" key="5">
    <source>
        <dbReference type="ARBA" id="ARBA00022741"/>
    </source>
</evidence>
<dbReference type="InterPro" id="IPR025828">
    <property type="entry name" value="Put_sensor_dom"/>
</dbReference>
<feature type="domain" description="Signal transduction histidine kinase subgroup 3 dimerisation and phosphoacceptor" evidence="11">
    <location>
        <begin position="203"/>
        <end position="268"/>
    </location>
</feature>
<feature type="compositionally biased region" description="Basic and acidic residues" evidence="9">
    <location>
        <begin position="388"/>
        <end position="400"/>
    </location>
</feature>
<dbReference type="OrthoDB" id="5242012at2"/>
<feature type="domain" description="Putative sensor" evidence="12">
    <location>
        <begin position="35"/>
        <end position="151"/>
    </location>
</feature>